<evidence type="ECO:0000256" key="1">
    <source>
        <dbReference type="SAM" id="Phobius"/>
    </source>
</evidence>
<keyword evidence="1" id="KW-1133">Transmembrane helix</keyword>
<feature type="transmembrane region" description="Helical" evidence="1">
    <location>
        <begin position="6"/>
        <end position="24"/>
    </location>
</feature>
<dbReference type="EMBL" id="KJ748003">
    <property type="protein sequence ID" value="AIN39544.1"/>
    <property type="molecule type" value="Genomic_RNA"/>
</dbReference>
<dbReference type="GeneID" id="20465057"/>
<evidence type="ECO:0000313" key="2">
    <source>
        <dbReference type="EMBL" id="AIN39544.1"/>
    </source>
</evidence>
<name>A0A088MGH6_9CLOS</name>
<evidence type="ECO:0000313" key="3">
    <source>
        <dbReference type="Proteomes" id="UP000204080"/>
    </source>
</evidence>
<dbReference type="RefSeq" id="YP_009058936.1">
    <property type="nucleotide sequence ID" value="NC_024906.1"/>
</dbReference>
<dbReference type="KEGG" id="vg:20465057"/>
<organism evidence="2 3">
    <name type="scientific">Rose leaf rosette-associated virus</name>
    <dbReference type="NCBI Taxonomy" id="1543207"/>
    <lineage>
        <taxon>Viruses</taxon>
        <taxon>Riboviria</taxon>
        <taxon>Orthornavirae</taxon>
        <taxon>Kitrinoviricota</taxon>
        <taxon>Alsuviricetes</taxon>
        <taxon>Martellivirales</taxon>
        <taxon>Closteroviridae</taxon>
        <taxon>Closterovirus</taxon>
        <taxon>Closterovirus rosafolium</taxon>
    </lineage>
</organism>
<keyword evidence="3" id="KW-1185">Reference proteome</keyword>
<dbReference type="Proteomes" id="UP000204080">
    <property type="component" value="Segment"/>
</dbReference>
<sequence length="64" mass="7394">MYFSPLPLMTLCVLYIMIMAPDAYTSRAIFSYLLCRSILSVFSSFAELFFNLFYDGCEHCGRGR</sequence>
<keyword evidence="1" id="KW-0472">Membrane</keyword>
<feature type="transmembrane region" description="Helical" evidence="1">
    <location>
        <begin position="33"/>
        <end position="54"/>
    </location>
</feature>
<keyword evidence="1" id="KW-0812">Transmembrane</keyword>
<accession>A0A088MGH6</accession>
<proteinExistence type="predicted"/>
<protein>
    <submittedName>
        <fullName evidence="2">Uncharacterized protein</fullName>
    </submittedName>
</protein>
<reference evidence="2 3" key="1">
    <citation type="journal article" date="2014" name="Mol. Plant Pathol.">
        <title>Deep sequencing reveals a novel closterovirus associated with wild rose leaf rosette disease.</title>
        <authorList>
            <person name="He Y."/>
            <person name="Yang Z."/>
            <person name="Hong N."/>
            <person name="Wang G."/>
            <person name="Ning G."/>
            <person name="Xu W."/>
        </authorList>
    </citation>
    <scope>NUCLEOTIDE SEQUENCE [LARGE SCALE GENOMIC DNA]</scope>
    <source>
        <strain evidence="2">RLRaV-CWR.1</strain>
    </source>
</reference>